<feature type="signal peptide" evidence="1">
    <location>
        <begin position="1"/>
        <end position="23"/>
    </location>
</feature>
<evidence type="ECO:0000313" key="4">
    <source>
        <dbReference type="Proteomes" id="UP000774617"/>
    </source>
</evidence>
<dbReference type="InterPro" id="IPR032710">
    <property type="entry name" value="NTF2-like_dom_sf"/>
</dbReference>
<comment type="caution">
    <text evidence="3">The sequence shown here is derived from an EMBL/GenBank/DDBJ whole genome shotgun (WGS) entry which is preliminary data.</text>
</comment>
<evidence type="ECO:0000259" key="2">
    <source>
        <dbReference type="Pfam" id="PF13577"/>
    </source>
</evidence>
<keyword evidence="1" id="KW-0732">Signal</keyword>
<proteinExistence type="predicted"/>
<feature type="domain" description="SnoaL-like" evidence="2">
    <location>
        <begin position="59"/>
        <end position="191"/>
    </location>
</feature>
<reference evidence="3 4" key="1">
    <citation type="journal article" date="2021" name="Nat. Commun.">
        <title>Genetic determinants of endophytism in the Arabidopsis root mycobiome.</title>
        <authorList>
            <person name="Mesny F."/>
            <person name="Miyauchi S."/>
            <person name="Thiergart T."/>
            <person name="Pickel B."/>
            <person name="Atanasova L."/>
            <person name="Karlsson M."/>
            <person name="Huettel B."/>
            <person name="Barry K.W."/>
            <person name="Haridas S."/>
            <person name="Chen C."/>
            <person name="Bauer D."/>
            <person name="Andreopoulos W."/>
            <person name="Pangilinan J."/>
            <person name="LaButti K."/>
            <person name="Riley R."/>
            <person name="Lipzen A."/>
            <person name="Clum A."/>
            <person name="Drula E."/>
            <person name="Henrissat B."/>
            <person name="Kohler A."/>
            <person name="Grigoriev I.V."/>
            <person name="Martin F.M."/>
            <person name="Hacquard S."/>
        </authorList>
    </citation>
    <scope>NUCLEOTIDE SEQUENCE [LARGE SCALE GENOMIC DNA]</scope>
    <source>
        <strain evidence="3 4">MPI-SDFR-AT-0080</strain>
    </source>
</reference>
<dbReference type="SUPFAM" id="SSF54427">
    <property type="entry name" value="NTF2-like"/>
    <property type="match status" value="1"/>
</dbReference>
<dbReference type="InterPro" id="IPR037401">
    <property type="entry name" value="SnoaL-like"/>
</dbReference>
<dbReference type="Proteomes" id="UP000774617">
    <property type="component" value="Unassembled WGS sequence"/>
</dbReference>
<sequence>MLHLAGLHWTVAFALAAVAPVGATRHPNASGSCAQIGQSPLTVQQVAAYFHPREVIDVQAVETIRRTQALYPLAIDGKAWDLLGDIFAEDAVANYSAPLGLLQGVSGIISGLQSGLAMFSGTQHLLGSQIIDVCSPDSAISLTYYTASHFLNATAGSSAVTDDGQALYAYGQYQDMWKKQEDRTWKIVHRNLVYMGPLISDVS</sequence>
<accession>A0ABQ8GDG5</accession>
<dbReference type="EMBL" id="JAGTJR010000011">
    <property type="protein sequence ID" value="KAH7052353.1"/>
    <property type="molecule type" value="Genomic_DNA"/>
</dbReference>
<evidence type="ECO:0000313" key="3">
    <source>
        <dbReference type="EMBL" id="KAH7052353.1"/>
    </source>
</evidence>
<gene>
    <name evidence="3" type="ORF">B0J12DRAFT_71016</name>
</gene>
<name>A0ABQ8GDG5_9PEZI</name>
<evidence type="ECO:0000256" key="1">
    <source>
        <dbReference type="SAM" id="SignalP"/>
    </source>
</evidence>
<feature type="chain" id="PRO_5046146081" description="SnoaL-like domain-containing protein" evidence="1">
    <location>
        <begin position="24"/>
        <end position="203"/>
    </location>
</feature>
<dbReference type="Pfam" id="PF13577">
    <property type="entry name" value="SnoaL_4"/>
    <property type="match status" value="1"/>
</dbReference>
<dbReference type="Gene3D" id="3.10.450.50">
    <property type="match status" value="1"/>
</dbReference>
<keyword evidence="4" id="KW-1185">Reference proteome</keyword>
<protein>
    <recommendedName>
        <fullName evidence="2">SnoaL-like domain-containing protein</fullName>
    </recommendedName>
</protein>
<organism evidence="3 4">
    <name type="scientific">Macrophomina phaseolina</name>
    <dbReference type="NCBI Taxonomy" id="35725"/>
    <lineage>
        <taxon>Eukaryota</taxon>
        <taxon>Fungi</taxon>
        <taxon>Dikarya</taxon>
        <taxon>Ascomycota</taxon>
        <taxon>Pezizomycotina</taxon>
        <taxon>Dothideomycetes</taxon>
        <taxon>Dothideomycetes incertae sedis</taxon>
        <taxon>Botryosphaeriales</taxon>
        <taxon>Botryosphaeriaceae</taxon>
        <taxon>Macrophomina</taxon>
    </lineage>
</organism>